<evidence type="ECO:0000313" key="1">
    <source>
        <dbReference type="EMBL" id="CAG8762141.1"/>
    </source>
</evidence>
<name>A0ACA9QQ35_9GLOM</name>
<dbReference type="Proteomes" id="UP000789920">
    <property type="component" value="Unassembled WGS sequence"/>
</dbReference>
<evidence type="ECO:0000313" key="2">
    <source>
        <dbReference type="Proteomes" id="UP000789920"/>
    </source>
</evidence>
<organism evidence="1 2">
    <name type="scientific">Racocetra persica</name>
    <dbReference type="NCBI Taxonomy" id="160502"/>
    <lineage>
        <taxon>Eukaryota</taxon>
        <taxon>Fungi</taxon>
        <taxon>Fungi incertae sedis</taxon>
        <taxon>Mucoromycota</taxon>
        <taxon>Glomeromycotina</taxon>
        <taxon>Glomeromycetes</taxon>
        <taxon>Diversisporales</taxon>
        <taxon>Gigasporaceae</taxon>
        <taxon>Racocetra</taxon>
    </lineage>
</organism>
<protein>
    <submittedName>
        <fullName evidence="1">33514_t:CDS:1</fullName>
    </submittedName>
</protein>
<comment type="caution">
    <text evidence="1">The sequence shown here is derived from an EMBL/GenBank/DDBJ whole genome shotgun (WGS) entry which is preliminary data.</text>
</comment>
<accession>A0ACA9QQ35</accession>
<proteinExistence type="predicted"/>
<feature type="non-terminal residue" evidence="1">
    <location>
        <position position="1"/>
    </location>
</feature>
<keyword evidence="2" id="KW-1185">Reference proteome</keyword>
<reference evidence="1" key="1">
    <citation type="submission" date="2021-06" db="EMBL/GenBank/DDBJ databases">
        <authorList>
            <person name="Kallberg Y."/>
            <person name="Tangrot J."/>
            <person name="Rosling A."/>
        </authorList>
    </citation>
    <scope>NUCLEOTIDE SEQUENCE</scope>
    <source>
        <strain evidence="1">MA461A</strain>
    </source>
</reference>
<sequence>VFGENLDPQLVFDCVIAADELAILDLLKYAQRYLLENQITWLKENLALIYLRPIYEDIYDDIGLKSCSKKLLPSRGAIVSTIMSSQHAAIIASWIDRGSNLNGQRNNNGKIGRVTDHVYALNCWRYNGPSFGKCDLVMHNGGILRFKHQSFSPQIMPTENIMMKIEDYEVFEVVEKIKDKNNTAIS</sequence>
<gene>
    <name evidence="1" type="ORF">RPERSI_LOCUS15351</name>
</gene>
<dbReference type="EMBL" id="CAJVQC010036796">
    <property type="protein sequence ID" value="CAG8762141.1"/>
    <property type="molecule type" value="Genomic_DNA"/>
</dbReference>